<accession>A0AAJ0U477</accession>
<reference evidence="1" key="2">
    <citation type="journal article" date="2020" name="Microorganisms">
        <title>Osmotic Adaptation and Compatible Solute Biosynthesis of Phototrophic Bacteria as Revealed from Genome Analyses.</title>
        <authorList>
            <person name="Imhoff J.F."/>
            <person name="Rahn T."/>
            <person name="Kunzel S."/>
            <person name="Keller A."/>
            <person name="Neulinger S.C."/>
        </authorList>
    </citation>
    <scope>NUCLEOTIDE SEQUENCE</scope>
    <source>
        <strain evidence="1">DSM 11080</strain>
    </source>
</reference>
<comment type="caution">
    <text evidence="1">The sequence shown here is derived from an EMBL/GenBank/DDBJ whole genome shotgun (WGS) entry which is preliminary data.</text>
</comment>
<dbReference type="EMBL" id="NRSJ01000016">
    <property type="protein sequence ID" value="MBK1704949.1"/>
    <property type="molecule type" value="Genomic_DNA"/>
</dbReference>
<gene>
    <name evidence="1" type="ORF">CKO40_10465</name>
</gene>
<reference evidence="1" key="1">
    <citation type="submission" date="2017-08" db="EMBL/GenBank/DDBJ databases">
        <authorList>
            <person name="Imhoff J.F."/>
            <person name="Rahn T."/>
            <person name="Kuenzel S."/>
            <person name="Neulinger S.C."/>
        </authorList>
    </citation>
    <scope>NUCLEOTIDE SEQUENCE</scope>
    <source>
        <strain evidence="1">DSM 11080</strain>
    </source>
</reference>
<organism evidence="1 2">
    <name type="scientific">Halochromatium glycolicum</name>
    <dbReference type="NCBI Taxonomy" id="85075"/>
    <lineage>
        <taxon>Bacteria</taxon>
        <taxon>Pseudomonadati</taxon>
        <taxon>Pseudomonadota</taxon>
        <taxon>Gammaproteobacteria</taxon>
        <taxon>Chromatiales</taxon>
        <taxon>Chromatiaceae</taxon>
        <taxon>Halochromatium</taxon>
    </lineage>
</organism>
<sequence>MRRRCGIHHGAALQRETRHATAILRSVSVLRQLSQQPTRKEIEAGLREILRAFQGIFVLDPIPAHMRQYSPMSDELEPDASNIAGVIAALAPERQQRLERLLSTYGSRLPERDIRGSACCSRC</sequence>
<proteinExistence type="predicted"/>
<protein>
    <submittedName>
        <fullName evidence="1">Uncharacterized protein</fullName>
    </submittedName>
</protein>
<evidence type="ECO:0000313" key="2">
    <source>
        <dbReference type="Proteomes" id="UP001296776"/>
    </source>
</evidence>
<dbReference type="AlphaFoldDB" id="A0AAJ0U477"/>
<dbReference type="Proteomes" id="UP001296776">
    <property type="component" value="Unassembled WGS sequence"/>
</dbReference>
<name>A0AAJ0U477_9GAMM</name>
<keyword evidence="2" id="KW-1185">Reference proteome</keyword>
<evidence type="ECO:0000313" key="1">
    <source>
        <dbReference type="EMBL" id="MBK1704949.1"/>
    </source>
</evidence>